<protein>
    <recommendedName>
        <fullName evidence="4">DUF3955 domain-containing protein</fullName>
    </recommendedName>
</protein>
<keyword evidence="1" id="KW-0472">Membrane</keyword>
<comment type="caution">
    <text evidence="2">The sequence shown here is derived from an EMBL/GenBank/DDBJ whole genome shotgun (WGS) entry which is preliminary data.</text>
</comment>
<sequence>MEKGFLTLSGVSFLVGIIILFISKVVTANLELVHNVGIDTIGDYNFSYYAVASFVIGIIFLILNFLPFFTKK</sequence>
<evidence type="ECO:0000256" key="1">
    <source>
        <dbReference type="SAM" id="Phobius"/>
    </source>
</evidence>
<keyword evidence="1" id="KW-1133">Transmembrane helix</keyword>
<name>A0A3D8WTY3_PRIMG</name>
<keyword evidence="1" id="KW-0812">Transmembrane</keyword>
<gene>
    <name evidence="2" type="ORF">C3744_28285</name>
</gene>
<organism evidence="2 3">
    <name type="scientific">Priestia megaterium</name>
    <name type="common">Bacillus megaterium</name>
    <dbReference type="NCBI Taxonomy" id="1404"/>
    <lineage>
        <taxon>Bacteria</taxon>
        <taxon>Bacillati</taxon>
        <taxon>Bacillota</taxon>
        <taxon>Bacilli</taxon>
        <taxon>Bacillales</taxon>
        <taxon>Bacillaceae</taxon>
        <taxon>Priestia</taxon>
    </lineage>
</organism>
<evidence type="ECO:0000313" key="2">
    <source>
        <dbReference type="EMBL" id="RDZ06681.1"/>
    </source>
</evidence>
<accession>A0A3D8WTY3</accession>
<dbReference type="EMBL" id="PQWM01000059">
    <property type="protein sequence ID" value="RDZ06681.1"/>
    <property type="molecule type" value="Genomic_DNA"/>
</dbReference>
<reference evidence="2 3" key="1">
    <citation type="journal article" date="2018" name="Appl. Environ. Microbiol.">
        <title>Antimicrobial susceptibility testing and tentative epidemiological cut-off values of five Bacillus species relevant for use as animal feed additives or for plant protection.</title>
        <authorList>
            <person name="Agerso Y."/>
            <person name="Stuer-Lauridsen B."/>
            <person name="Bjerre K."/>
            <person name="Jensen M.G."/>
            <person name="Johansen E."/>
            <person name="Bennedsen M."/>
            <person name="Brockmann E."/>
            <person name="Nielsen B."/>
        </authorList>
    </citation>
    <scope>NUCLEOTIDE SEQUENCE [LARGE SCALE GENOMIC DNA]</scope>
    <source>
        <strain evidence="2 3">CHCC20162</strain>
    </source>
</reference>
<feature type="transmembrane region" description="Helical" evidence="1">
    <location>
        <begin position="5"/>
        <end position="26"/>
    </location>
</feature>
<dbReference type="Proteomes" id="UP000256519">
    <property type="component" value="Unassembled WGS sequence"/>
</dbReference>
<feature type="transmembrane region" description="Helical" evidence="1">
    <location>
        <begin position="46"/>
        <end position="69"/>
    </location>
</feature>
<evidence type="ECO:0000313" key="3">
    <source>
        <dbReference type="Proteomes" id="UP000256519"/>
    </source>
</evidence>
<evidence type="ECO:0008006" key="4">
    <source>
        <dbReference type="Google" id="ProtNLM"/>
    </source>
</evidence>
<dbReference type="AlphaFoldDB" id="A0A3D8WTY3"/>
<proteinExistence type="predicted"/>
<dbReference type="RefSeq" id="WP_116078624.1">
    <property type="nucleotide sequence ID" value="NZ_CP187638.1"/>
</dbReference>